<feature type="transmembrane region" description="Helical" evidence="1">
    <location>
        <begin position="36"/>
        <end position="57"/>
    </location>
</feature>
<feature type="transmembrane region" description="Helical" evidence="1">
    <location>
        <begin position="150"/>
        <end position="170"/>
    </location>
</feature>
<reference evidence="2 3" key="1">
    <citation type="journal article" date="2016" name="Nat. Commun.">
        <title>Thousands of microbial genomes shed light on interconnected biogeochemical processes in an aquifer system.</title>
        <authorList>
            <person name="Anantharaman K."/>
            <person name="Brown C.T."/>
            <person name="Hug L.A."/>
            <person name="Sharon I."/>
            <person name="Castelle C.J."/>
            <person name="Probst A.J."/>
            <person name="Thomas B.C."/>
            <person name="Singh A."/>
            <person name="Wilkins M.J."/>
            <person name="Karaoz U."/>
            <person name="Brodie E.L."/>
            <person name="Williams K.H."/>
            <person name="Hubbard S.S."/>
            <person name="Banfield J.F."/>
        </authorList>
    </citation>
    <scope>NUCLEOTIDE SEQUENCE [LARGE SCALE GENOMIC DNA]</scope>
</reference>
<feature type="transmembrane region" description="Helical" evidence="1">
    <location>
        <begin position="90"/>
        <end position="112"/>
    </location>
</feature>
<evidence type="ECO:0000313" key="3">
    <source>
        <dbReference type="Proteomes" id="UP000178870"/>
    </source>
</evidence>
<feature type="transmembrane region" description="Helical" evidence="1">
    <location>
        <begin position="182"/>
        <end position="201"/>
    </location>
</feature>
<dbReference type="Proteomes" id="UP000178870">
    <property type="component" value="Unassembled WGS sequence"/>
</dbReference>
<feature type="transmembrane region" description="Helical" evidence="1">
    <location>
        <begin position="118"/>
        <end position="138"/>
    </location>
</feature>
<accession>A0A1F7YY97</accession>
<sequence length="203" mass="22905">MPYFLLFALEIILLWRLARAVNSRFFGLLPTPVYILLFLPGTFLHELSHYIAAKLLFVRVGKFSLRPEKRETEIVLGSVAIEKTNIVKRLIIGAAPVIVGLFLIIGIVYLVVTHELTSDWRVVAFLSYFIFVVGNTMFSSKKDMEGAWKVIIFSLVIGVILYLLGLRVYFDADVEVLKIAGLYLLPVIAIDAGILCVLFLARR</sequence>
<evidence type="ECO:0000256" key="1">
    <source>
        <dbReference type="SAM" id="Phobius"/>
    </source>
</evidence>
<dbReference type="EMBL" id="MGGP01000016">
    <property type="protein sequence ID" value="OGM32313.1"/>
    <property type="molecule type" value="Genomic_DNA"/>
</dbReference>
<name>A0A1F7YY97_9BACT</name>
<dbReference type="AlphaFoldDB" id="A0A1F7YY97"/>
<keyword evidence="1" id="KW-1133">Transmembrane helix</keyword>
<evidence type="ECO:0008006" key="4">
    <source>
        <dbReference type="Google" id="ProtNLM"/>
    </source>
</evidence>
<organism evidence="2 3">
    <name type="scientific">Candidatus Woesebacteria bacterium RIFCSPHIGHO2_01_FULL_44_21</name>
    <dbReference type="NCBI Taxonomy" id="1802503"/>
    <lineage>
        <taxon>Bacteria</taxon>
        <taxon>Candidatus Woeseibacteriota</taxon>
    </lineage>
</organism>
<keyword evidence="1" id="KW-0472">Membrane</keyword>
<proteinExistence type="predicted"/>
<keyword evidence="1" id="KW-0812">Transmembrane</keyword>
<evidence type="ECO:0000313" key="2">
    <source>
        <dbReference type="EMBL" id="OGM32313.1"/>
    </source>
</evidence>
<gene>
    <name evidence="2" type="ORF">A2803_04105</name>
</gene>
<comment type="caution">
    <text evidence="2">The sequence shown here is derived from an EMBL/GenBank/DDBJ whole genome shotgun (WGS) entry which is preliminary data.</text>
</comment>
<protein>
    <recommendedName>
        <fullName evidence="4">Peptidase M50 domain-containing protein</fullName>
    </recommendedName>
</protein>